<organism evidence="1 2">
    <name type="scientific">Plakobranchus ocellatus</name>
    <dbReference type="NCBI Taxonomy" id="259542"/>
    <lineage>
        <taxon>Eukaryota</taxon>
        <taxon>Metazoa</taxon>
        <taxon>Spiralia</taxon>
        <taxon>Lophotrochozoa</taxon>
        <taxon>Mollusca</taxon>
        <taxon>Gastropoda</taxon>
        <taxon>Heterobranchia</taxon>
        <taxon>Euthyneura</taxon>
        <taxon>Panpulmonata</taxon>
        <taxon>Sacoglossa</taxon>
        <taxon>Placobranchoidea</taxon>
        <taxon>Plakobranchidae</taxon>
        <taxon>Plakobranchus</taxon>
    </lineage>
</organism>
<dbReference type="GO" id="GO:0003964">
    <property type="term" value="F:RNA-directed DNA polymerase activity"/>
    <property type="evidence" value="ECO:0007669"/>
    <property type="project" value="UniProtKB-KW"/>
</dbReference>
<dbReference type="GO" id="GO:0003676">
    <property type="term" value="F:nucleic acid binding"/>
    <property type="evidence" value="ECO:0007669"/>
    <property type="project" value="InterPro"/>
</dbReference>
<keyword evidence="1" id="KW-0808">Transferase</keyword>
<gene>
    <name evidence="1" type="ORF">PoB_001270600</name>
</gene>
<dbReference type="SUPFAM" id="SSF53098">
    <property type="entry name" value="Ribonuclease H-like"/>
    <property type="match status" value="1"/>
</dbReference>
<dbReference type="Proteomes" id="UP000735302">
    <property type="component" value="Unassembled WGS sequence"/>
</dbReference>
<name>A0AAV3YV20_9GAST</name>
<protein>
    <submittedName>
        <fullName evidence="1">RNA-directed DNA polymerase from</fullName>
    </submittedName>
</protein>
<keyword evidence="2" id="KW-1185">Reference proteome</keyword>
<sequence>MVRHLRYAKQWENKLAASISLKSVAECLRVVTRRQQKGVMLPGMVISTDYRALVQALGGSNREDIREAVLLADHLQKTEGVRTVVQWLPSHLGVIGNENTDALANE</sequence>
<proteinExistence type="predicted"/>
<evidence type="ECO:0000313" key="1">
    <source>
        <dbReference type="EMBL" id="GFN86200.1"/>
    </source>
</evidence>
<dbReference type="Gene3D" id="3.30.420.10">
    <property type="entry name" value="Ribonuclease H-like superfamily/Ribonuclease H"/>
    <property type="match status" value="1"/>
</dbReference>
<evidence type="ECO:0000313" key="2">
    <source>
        <dbReference type="Proteomes" id="UP000735302"/>
    </source>
</evidence>
<dbReference type="AlphaFoldDB" id="A0AAV3YV20"/>
<dbReference type="EMBL" id="BLXT01001502">
    <property type="protein sequence ID" value="GFN86200.1"/>
    <property type="molecule type" value="Genomic_DNA"/>
</dbReference>
<comment type="caution">
    <text evidence="1">The sequence shown here is derived from an EMBL/GenBank/DDBJ whole genome shotgun (WGS) entry which is preliminary data.</text>
</comment>
<dbReference type="InterPro" id="IPR012337">
    <property type="entry name" value="RNaseH-like_sf"/>
</dbReference>
<keyword evidence="1" id="KW-0548">Nucleotidyltransferase</keyword>
<keyword evidence="1" id="KW-0695">RNA-directed DNA polymerase</keyword>
<reference evidence="1 2" key="1">
    <citation type="journal article" date="2021" name="Elife">
        <title>Chloroplast acquisition without the gene transfer in kleptoplastic sea slugs, Plakobranchus ocellatus.</title>
        <authorList>
            <person name="Maeda T."/>
            <person name="Takahashi S."/>
            <person name="Yoshida T."/>
            <person name="Shimamura S."/>
            <person name="Takaki Y."/>
            <person name="Nagai Y."/>
            <person name="Toyoda A."/>
            <person name="Suzuki Y."/>
            <person name="Arimoto A."/>
            <person name="Ishii H."/>
            <person name="Satoh N."/>
            <person name="Nishiyama T."/>
            <person name="Hasebe M."/>
            <person name="Maruyama T."/>
            <person name="Minagawa J."/>
            <person name="Obokata J."/>
            <person name="Shigenobu S."/>
        </authorList>
    </citation>
    <scope>NUCLEOTIDE SEQUENCE [LARGE SCALE GENOMIC DNA]</scope>
</reference>
<dbReference type="InterPro" id="IPR036397">
    <property type="entry name" value="RNaseH_sf"/>
</dbReference>
<accession>A0AAV3YV20</accession>